<proteinExistence type="predicted"/>
<keyword evidence="2" id="KW-1185">Reference proteome</keyword>
<dbReference type="RefSeq" id="WP_163605067.1">
    <property type="nucleotide sequence ID" value="NZ_JAABOO010000001.1"/>
</dbReference>
<name>A0A6P0UJC4_9FLAO</name>
<dbReference type="Proteomes" id="UP000468581">
    <property type="component" value="Unassembled WGS sequence"/>
</dbReference>
<accession>A0A6P0UJC4</accession>
<gene>
    <name evidence="1" type="ORF">GWK08_01115</name>
</gene>
<dbReference type="EMBL" id="JAABOO010000001">
    <property type="protein sequence ID" value="NER12028.1"/>
    <property type="molecule type" value="Genomic_DNA"/>
</dbReference>
<organism evidence="1 2">
    <name type="scientific">Leptobacterium flavescens</name>
    <dbReference type="NCBI Taxonomy" id="472055"/>
    <lineage>
        <taxon>Bacteria</taxon>
        <taxon>Pseudomonadati</taxon>
        <taxon>Bacteroidota</taxon>
        <taxon>Flavobacteriia</taxon>
        <taxon>Flavobacteriales</taxon>
        <taxon>Flavobacteriaceae</taxon>
        <taxon>Leptobacterium</taxon>
    </lineage>
</organism>
<dbReference type="PROSITE" id="PS51257">
    <property type="entry name" value="PROKAR_LIPOPROTEIN"/>
    <property type="match status" value="1"/>
</dbReference>
<protein>
    <recommendedName>
        <fullName evidence="3">Lipoprotein</fullName>
    </recommendedName>
</protein>
<evidence type="ECO:0000313" key="2">
    <source>
        <dbReference type="Proteomes" id="UP000468581"/>
    </source>
</evidence>
<sequence length="241" mass="28084">MKKQILVFGILISILGCQSSGKEKTEEQAKNLYKTERSVENNLLKSEELPKVNIRVDEEFDYIGNFDFEIVASSDEWAEEVLGKPIAAGERFVFAKADETKEVEKLFIVQFEGFLSNNTFTYKYDFSNAEFIGNNRYRHNTWFYDSALLAKENPQNEGARTRVFLEEKGFKLEDEYMMSRFVGLASEDRKNEIIIYYLEMLQKSTGYSLEEFENSIPEEEAESIETALIERSRESFTIEPY</sequence>
<comment type="caution">
    <text evidence="1">The sequence shown here is derived from an EMBL/GenBank/DDBJ whole genome shotgun (WGS) entry which is preliminary data.</text>
</comment>
<evidence type="ECO:0000313" key="1">
    <source>
        <dbReference type="EMBL" id="NER12028.1"/>
    </source>
</evidence>
<reference evidence="1 2" key="1">
    <citation type="submission" date="2020-01" db="EMBL/GenBank/DDBJ databases">
        <title>Leptobacterium flavescens.</title>
        <authorList>
            <person name="Wang G."/>
        </authorList>
    </citation>
    <scope>NUCLEOTIDE SEQUENCE [LARGE SCALE GENOMIC DNA]</scope>
    <source>
        <strain evidence="1 2">KCTC 22160</strain>
    </source>
</reference>
<dbReference type="AlphaFoldDB" id="A0A6P0UJC4"/>
<evidence type="ECO:0008006" key="3">
    <source>
        <dbReference type="Google" id="ProtNLM"/>
    </source>
</evidence>